<feature type="transmembrane region" description="Helical" evidence="1">
    <location>
        <begin position="143"/>
        <end position="162"/>
    </location>
</feature>
<keyword evidence="1" id="KW-0812">Transmembrane</keyword>
<dbReference type="EMBL" id="BEZZ01076224">
    <property type="protein sequence ID" value="GCC42411.1"/>
    <property type="molecule type" value="Genomic_DNA"/>
</dbReference>
<keyword evidence="1" id="KW-1133">Transmembrane helix</keyword>
<gene>
    <name evidence="2" type="ORF">chiPu_0026291</name>
</gene>
<dbReference type="STRING" id="137246.A0A401TIC3"/>
<evidence type="ECO:0000256" key="1">
    <source>
        <dbReference type="SAM" id="Phobius"/>
    </source>
</evidence>
<feature type="transmembrane region" description="Helical" evidence="1">
    <location>
        <begin position="105"/>
        <end position="123"/>
    </location>
</feature>
<proteinExistence type="predicted"/>
<dbReference type="Proteomes" id="UP000287033">
    <property type="component" value="Unassembled WGS sequence"/>
</dbReference>
<keyword evidence="3" id="KW-1185">Reference proteome</keyword>
<organism evidence="2 3">
    <name type="scientific">Chiloscyllium punctatum</name>
    <name type="common">Brownbanded bambooshark</name>
    <name type="synonym">Hemiscyllium punctatum</name>
    <dbReference type="NCBI Taxonomy" id="137246"/>
    <lineage>
        <taxon>Eukaryota</taxon>
        <taxon>Metazoa</taxon>
        <taxon>Chordata</taxon>
        <taxon>Craniata</taxon>
        <taxon>Vertebrata</taxon>
        <taxon>Chondrichthyes</taxon>
        <taxon>Elasmobranchii</taxon>
        <taxon>Galeomorphii</taxon>
        <taxon>Galeoidea</taxon>
        <taxon>Orectolobiformes</taxon>
        <taxon>Hemiscylliidae</taxon>
        <taxon>Chiloscyllium</taxon>
    </lineage>
</organism>
<sequence length="203" mass="22152">VKDVSTTPDVGVFVENDSTTSGIEVFVGVSSNTFDVREFFEDDFTISGVGVIVKIDSIIFVVVDISISFDVRVFVEDISITFGVKVFFEDVFTTLNGGLFVEDDFTISGVGVCVVVVSIIFNIGEFVEDDPAHFGVGEFDGDLSNFTLIVVAFTACVFFPCTPLHRVILPFRFPFPFVVGEFFNGFSANFSVGAFVDEDSITL</sequence>
<evidence type="ECO:0000313" key="3">
    <source>
        <dbReference type="Proteomes" id="UP000287033"/>
    </source>
</evidence>
<accession>A0A401TIC3</accession>
<protein>
    <submittedName>
        <fullName evidence="2">Uncharacterized protein</fullName>
    </submittedName>
</protein>
<evidence type="ECO:0000313" key="2">
    <source>
        <dbReference type="EMBL" id="GCC42411.1"/>
    </source>
</evidence>
<reference evidence="2 3" key="1">
    <citation type="journal article" date="2018" name="Nat. Ecol. Evol.">
        <title>Shark genomes provide insights into elasmobranch evolution and the origin of vertebrates.</title>
        <authorList>
            <person name="Hara Y"/>
            <person name="Yamaguchi K"/>
            <person name="Onimaru K"/>
            <person name="Kadota M"/>
            <person name="Koyanagi M"/>
            <person name="Keeley SD"/>
            <person name="Tatsumi K"/>
            <person name="Tanaka K"/>
            <person name="Motone F"/>
            <person name="Kageyama Y"/>
            <person name="Nozu R"/>
            <person name="Adachi N"/>
            <person name="Nishimura O"/>
            <person name="Nakagawa R"/>
            <person name="Tanegashima C"/>
            <person name="Kiyatake I"/>
            <person name="Matsumoto R"/>
            <person name="Murakumo K"/>
            <person name="Nishida K"/>
            <person name="Terakita A"/>
            <person name="Kuratani S"/>
            <person name="Sato K"/>
            <person name="Hyodo S Kuraku.S."/>
        </authorList>
    </citation>
    <scope>NUCLEOTIDE SEQUENCE [LARGE SCALE GENOMIC DNA]</scope>
</reference>
<name>A0A401TIC3_CHIPU</name>
<dbReference type="AlphaFoldDB" id="A0A401TIC3"/>
<keyword evidence="1" id="KW-0472">Membrane</keyword>
<comment type="caution">
    <text evidence="2">The sequence shown here is derived from an EMBL/GenBank/DDBJ whole genome shotgun (WGS) entry which is preliminary data.</text>
</comment>
<feature type="non-terminal residue" evidence="2">
    <location>
        <position position="1"/>
    </location>
</feature>